<evidence type="ECO:0000313" key="2">
    <source>
        <dbReference type="EMBL" id="MFD2692461.1"/>
    </source>
</evidence>
<proteinExistence type="predicted"/>
<evidence type="ECO:0000256" key="1">
    <source>
        <dbReference type="SAM" id="MobiDB-lite"/>
    </source>
</evidence>
<organism evidence="2 3">
    <name type="scientific">Sporolactobacillus shoreicorticis</name>
    <dbReference type="NCBI Taxonomy" id="1923877"/>
    <lineage>
        <taxon>Bacteria</taxon>
        <taxon>Bacillati</taxon>
        <taxon>Bacillota</taxon>
        <taxon>Bacilli</taxon>
        <taxon>Bacillales</taxon>
        <taxon>Sporolactobacillaceae</taxon>
        <taxon>Sporolactobacillus</taxon>
    </lineage>
</organism>
<dbReference type="Pfam" id="PF10991">
    <property type="entry name" value="Enc34_ssDNA-bd"/>
    <property type="match status" value="1"/>
</dbReference>
<dbReference type="InterPro" id="IPR022595">
    <property type="entry name" value="Enc34_ssDNA-bd"/>
</dbReference>
<sequence>MPTNTDTKVITGKVRAAYLHVFEPWAADDAQQKKYSVCLIISKTDKTTLKKIKAAVEAAKKAGINTLGGKIPASLKTPLRDGDEERPDQEEFAGAYFLNANSKTKPGLIDQHKDPILDSDDLYSGCYIRASINFYAYNTSGNKGIACGLNNIQKWEDGDYLGGRSKAEDDFDALETDDDDDDFLG</sequence>
<keyword evidence="3" id="KW-1185">Reference proteome</keyword>
<feature type="region of interest" description="Disordered" evidence="1">
    <location>
        <begin position="166"/>
        <end position="185"/>
    </location>
</feature>
<dbReference type="InterPro" id="IPR012340">
    <property type="entry name" value="NA-bd_OB-fold"/>
</dbReference>
<dbReference type="EMBL" id="JBHUMQ010000003">
    <property type="protein sequence ID" value="MFD2692461.1"/>
    <property type="molecule type" value="Genomic_DNA"/>
</dbReference>
<name>A0ABW5RYP2_9BACL</name>
<accession>A0ABW5RYP2</accession>
<protein>
    <submittedName>
        <fullName evidence="2">DUF2815 family protein</fullName>
    </submittedName>
</protein>
<comment type="caution">
    <text evidence="2">The sequence shown here is derived from an EMBL/GenBank/DDBJ whole genome shotgun (WGS) entry which is preliminary data.</text>
</comment>
<gene>
    <name evidence="2" type="ORF">ACFSUE_02220</name>
</gene>
<reference evidence="3" key="1">
    <citation type="journal article" date="2019" name="Int. J. Syst. Evol. Microbiol.">
        <title>The Global Catalogue of Microorganisms (GCM) 10K type strain sequencing project: providing services to taxonomists for standard genome sequencing and annotation.</title>
        <authorList>
            <consortium name="The Broad Institute Genomics Platform"/>
            <consortium name="The Broad Institute Genome Sequencing Center for Infectious Disease"/>
            <person name="Wu L."/>
            <person name="Ma J."/>
        </authorList>
    </citation>
    <scope>NUCLEOTIDE SEQUENCE [LARGE SCALE GENOMIC DNA]</scope>
    <source>
        <strain evidence="3">TISTR 2466</strain>
    </source>
</reference>
<dbReference type="Gene3D" id="2.40.50.140">
    <property type="entry name" value="Nucleic acid-binding proteins"/>
    <property type="match status" value="1"/>
</dbReference>
<evidence type="ECO:0000313" key="3">
    <source>
        <dbReference type="Proteomes" id="UP001597399"/>
    </source>
</evidence>
<feature type="compositionally biased region" description="Acidic residues" evidence="1">
    <location>
        <begin position="169"/>
        <end position="185"/>
    </location>
</feature>
<dbReference type="SUPFAM" id="SSF50249">
    <property type="entry name" value="Nucleic acid-binding proteins"/>
    <property type="match status" value="1"/>
</dbReference>
<dbReference type="RefSeq" id="WP_253059576.1">
    <property type="nucleotide sequence ID" value="NZ_JAMXWM010000004.1"/>
</dbReference>
<dbReference type="Proteomes" id="UP001597399">
    <property type="component" value="Unassembled WGS sequence"/>
</dbReference>